<dbReference type="AlphaFoldDB" id="A0A0C2JDL7"/>
<evidence type="ECO:0000256" key="1">
    <source>
        <dbReference type="SAM" id="MobiDB-lite"/>
    </source>
</evidence>
<proteinExistence type="predicted"/>
<feature type="transmembrane region" description="Helical" evidence="2">
    <location>
        <begin position="251"/>
        <end position="272"/>
    </location>
</feature>
<feature type="compositionally biased region" description="Low complexity" evidence="1">
    <location>
        <begin position="214"/>
        <end position="223"/>
    </location>
</feature>
<reference evidence="3 4" key="1">
    <citation type="journal article" date="2014" name="Genome Biol. Evol.">
        <title>The genome of the myxosporean Thelohanellus kitauei shows adaptations to nutrient acquisition within its fish host.</title>
        <authorList>
            <person name="Yang Y."/>
            <person name="Xiong J."/>
            <person name="Zhou Z."/>
            <person name="Huo F."/>
            <person name="Miao W."/>
            <person name="Ran C."/>
            <person name="Liu Y."/>
            <person name="Zhang J."/>
            <person name="Feng J."/>
            <person name="Wang M."/>
            <person name="Wang M."/>
            <person name="Wang L."/>
            <person name="Yao B."/>
        </authorList>
    </citation>
    <scope>NUCLEOTIDE SEQUENCE [LARGE SCALE GENOMIC DNA]</scope>
    <source>
        <strain evidence="3">Wuqing</strain>
    </source>
</reference>
<feature type="region of interest" description="Disordered" evidence="1">
    <location>
        <begin position="195"/>
        <end position="223"/>
    </location>
</feature>
<evidence type="ECO:0000313" key="4">
    <source>
        <dbReference type="Proteomes" id="UP000031668"/>
    </source>
</evidence>
<name>A0A0C2JDL7_THEKT</name>
<dbReference type="EMBL" id="JWZT01003251">
    <property type="protein sequence ID" value="KII67283.1"/>
    <property type="molecule type" value="Genomic_DNA"/>
</dbReference>
<keyword evidence="2" id="KW-1133">Transmembrane helix</keyword>
<dbReference type="Proteomes" id="UP000031668">
    <property type="component" value="Unassembled WGS sequence"/>
</dbReference>
<sequence length="305" mass="34559">MLNRTEYNIPVTEDFLSIITFSEGIFTFQLISKNRFDIKIDVVFSFNGRRTNIEIIMIFVDITDLLTSEIYNFYRLDTFYLHRKETAKLKMYSMKMIKFLTETGAKEKLRIENLNAACSTIKVKKHPTPLQEKTVTSINNVPNTVESKDTTPAQGVNINIGTSGAVISTPKSINADKSKSDTNMLSTKAVNEQNPISCTTNSSEKVSHPEDLISDTTTLSTSSKSQDVKPINIFSSNQIRNTNNRKPQANAMIIGFTLTGFVILITLILSINKSMKHYNFKKMCRLQQKEIQKEVKRPIAYVMIT</sequence>
<keyword evidence="2" id="KW-0472">Membrane</keyword>
<accession>A0A0C2JDL7</accession>
<organism evidence="3 4">
    <name type="scientific">Thelohanellus kitauei</name>
    <name type="common">Myxosporean</name>
    <dbReference type="NCBI Taxonomy" id="669202"/>
    <lineage>
        <taxon>Eukaryota</taxon>
        <taxon>Metazoa</taxon>
        <taxon>Cnidaria</taxon>
        <taxon>Myxozoa</taxon>
        <taxon>Myxosporea</taxon>
        <taxon>Bivalvulida</taxon>
        <taxon>Platysporina</taxon>
        <taxon>Myxobolidae</taxon>
        <taxon>Thelohanellus</taxon>
    </lineage>
</organism>
<gene>
    <name evidence="3" type="ORF">RF11_07706</name>
</gene>
<keyword evidence="2" id="KW-0812">Transmembrane</keyword>
<comment type="caution">
    <text evidence="3">The sequence shown here is derived from an EMBL/GenBank/DDBJ whole genome shotgun (WGS) entry which is preliminary data.</text>
</comment>
<protein>
    <submittedName>
        <fullName evidence="3">Uncharacterized protein</fullName>
    </submittedName>
</protein>
<evidence type="ECO:0000313" key="3">
    <source>
        <dbReference type="EMBL" id="KII67283.1"/>
    </source>
</evidence>
<keyword evidence="4" id="KW-1185">Reference proteome</keyword>
<evidence type="ECO:0000256" key="2">
    <source>
        <dbReference type="SAM" id="Phobius"/>
    </source>
</evidence>
<feature type="compositionally biased region" description="Polar residues" evidence="1">
    <location>
        <begin position="195"/>
        <end position="204"/>
    </location>
</feature>